<dbReference type="Pfam" id="PF05076">
    <property type="entry name" value="SUFU"/>
    <property type="match status" value="1"/>
</dbReference>
<accession>A0A4Q0T7Q3</accession>
<proteinExistence type="predicted"/>
<evidence type="ECO:0000313" key="2">
    <source>
        <dbReference type="EMBL" id="RXH57726.1"/>
    </source>
</evidence>
<reference evidence="3" key="2">
    <citation type="submission" date="2019-02" db="EMBL/GenBank/DDBJ databases">
        <title>Granulicella sibirica sp. nov., a psychrotolerant acidobacterium isolated from an organic soil layer in forested tundra, West Siberia.</title>
        <authorList>
            <person name="Oshkin I.Y."/>
            <person name="Kulichevskaya I.S."/>
            <person name="Rijpstra W.I.C."/>
            <person name="Sinninghe Damste J.S."/>
            <person name="Rakitin A.L."/>
            <person name="Ravin N.V."/>
            <person name="Dedysh S.N."/>
        </authorList>
    </citation>
    <scope>NUCLEOTIDE SEQUENCE [LARGE SCALE GENOMIC DNA]</scope>
    <source>
        <strain evidence="3">AF10</strain>
    </source>
</reference>
<dbReference type="Proteomes" id="UP000289437">
    <property type="component" value="Unassembled WGS sequence"/>
</dbReference>
<name>A0A4Q0T7Q3_9BACT</name>
<protein>
    <submittedName>
        <fullName evidence="2">Ankyrin repeats containing protein</fullName>
    </submittedName>
</protein>
<dbReference type="InterPro" id="IPR020941">
    <property type="entry name" value="SUFU-like_domain"/>
</dbReference>
<keyword evidence="3" id="KW-1185">Reference proteome</keyword>
<evidence type="ECO:0000313" key="3">
    <source>
        <dbReference type="Proteomes" id="UP000289437"/>
    </source>
</evidence>
<sequence length="187" mass="21046">MLHEESKLPNPVSLHVVMPSEARPYFIIVTSGMSNRPMNVPAGMDESARAECFLCLPADWPLSMINRGWREAEFAWPFFLLQECARFPFEHDTWLGYGHSVPIPHALDLAGRFTGVSMLQPLLMPEDFIAIEAGDDEVIWLLPVFPCTPEEMILKRLRGYAALSEKFVSMGVTELLDPLRPSVASTQ</sequence>
<feature type="domain" description="Suppressor of fused-like" evidence="1">
    <location>
        <begin position="11"/>
        <end position="180"/>
    </location>
</feature>
<comment type="caution">
    <text evidence="2">The sequence shown here is derived from an EMBL/GenBank/DDBJ whole genome shotgun (WGS) entry which is preliminary data.</text>
</comment>
<dbReference type="EMBL" id="RDSM01000001">
    <property type="protein sequence ID" value="RXH57726.1"/>
    <property type="molecule type" value="Genomic_DNA"/>
</dbReference>
<reference evidence="2 3" key="1">
    <citation type="submission" date="2018-11" db="EMBL/GenBank/DDBJ databases">
        <authorList>
            <person name="Mardanov A.V."/>
            <person name="Ravin N.V."/>
            <person name="Dedysh S.N."/>
        </authorList>
    </citation>
    <scope>NUCLEOTIDE SEQUENCE [LARGE SCALE GENOMIC DNA]</scope>
    <source>
        <strain evidence="2 3">AF10</strain>
    </source>
</reference>
<dbReference type="AlphaFoldDB" id="A0A4Q0T7Q3"/>
<evidence type="ECO:0000259" key="1">
    <source>
        <dbReference type="Pfam" id="PF05076"/>
    </source>
</evidence>
<organism evidence="2 3">
    <name type="scientific">Granulicella sibirica</name>
    <dbReference type="NCBI Taxonomy" id="2479048"/>
    <lineage>
        <taxon>Bacteria</taxon>
        <taxon>Pseudomonadati</taxon>
        <taxon>Acidobacteriota</taxon>
        <taxon>Terriglobia</taxon>
        <taxon>Terriglobales</taxon>
        <taxon>Acidobacteriaceae</taxon>
        <taxon>Granulicella</taxon>
    </lineage>
</organism>
<gene>
    <name evidence="2" type="ORF">GRAN_1036</name>
</gene>